<keyword evidence="2" id="KW-1185">Reference proteome</keyword>
<organism evidence="1 2">
    <name type="scientific">Zootermopsis nevadensis</name>
    <name type="common">Dampwood termite</name>
    <dbReference type="NCBI Taxonomy" id="136037"/>
    <lineage>
        <taxon>Eukaryota</taxon>
        <taxon>Metazoa</taxon>
        <taxon>Ecdysozoa</taxon>
        <taxon>Arthropoda</taxon>
        <taxon>Hexapoda</taxon>
        <taxon>Insecta</taxon>
        <taxon>Pterygota</taxon>
        <taxon>Neoptera</taxon>
        <taxon>Polyneoptera</taxon>
        <taxon>Dictyoptera</taxon>
        <taxon>Blattodea</taxon>
        <taxon>Blattoidea</taxon>
        <taxon>Termitoidae</taxon>
        <taxon>Termopsidae</taxon>
        <taxon>Zootermopsis</taxon>
    </lineage>
</organism>
<name>A0A067QTJ2_ZOONE</name>
<sequence length="100" mass="11280">MPQIEPTNTNVILLFVPLSKSSQGLWKGSLHFETKKKRSPKFLESQPSMLGNCYVTGNISWNVNKQQSPPWGMGQSCKVQGLRRTNICLGDTQQKMRSVK</sequence>
<gene>
    <name evidence="1" type="ORF">L798_13143</name>
</gene>
<evidence type="ECO:0000313" key="1">
    <source>
        <dbReference type="EMBL" id="KDR13079.1"/>
    </source>
</evidence>
<evidence type="ECO:0000313" key="2">
    <source>
        <dbReference type="Proteomes" id="UP000027135"/>
    </source>
</evidence>
<dbReference type="EMBL" id="KK852972">
    <property type="protein sequence ID" value="KDR13079.1"/>
    <property type="molecule type" value="Genomic_DNA"/>
</dbReference>
<reference evidence="1 2" key="1">
    <citation type="journal article" date="2014" name="Nat. Commun.">
        <title>Molecular traces of alternative social organization in a termite genome.</title>
        <authorList>
            <person name="Terrapon N."/>
            <person name="Li C."/>
            <person name="Robertson H.M."/>
            <person name="Ji L."/>
            <person name="Meng X."/>
            <person name="Booth W."/>
            <person name="Chen Z."/>
            <person name="Childers C.P."/>
            <person name="Glastad K.M."/>
            <person name="Gokhale K."/>
            <person name="Gowin J."/>
            <person name="Gronenberg W."/>
            <person name="Hermansen R.A."/>
            <person name="Hu H."/>
            <person name="Hunt B.G."/>
            <person name="Huylmans A.K."/>
            <person name="Khalil S.M."/>
            <person name="Mitchell R.D."/>
            <person name="Munoz-Torres M.C."/>
            <person name="Mustard J.A."/>
            <person name="Pan H."/>
            <person name="Reese J.T."/>
            <person name="Scharf M.E."/>
            <person name="Sun F."/>
            <person name="Vogel H."/>
            <person name="Xiao J."/>
            <person name="Yang W."/>
            <person name="Yang Z."/>
            <person name="Yang Z."/>
            <person name="Zhou J."/>
            <person name="Zhu J."/>
            <person name="Brent C.S."/>
            <person name="Elsik C.G."/>
            <person name="Goodisman M.A."/>
            <person name="Liberles D.A."/>
            <person name="Roe R.M."/>
            <person name="Vargo E.L."/>
            <person name="Vilcinskas A."/>
            <person name="Wang J."/>
            <person name="Bornberg-Bauer E."/>
            <person name="Korb J."/>
            <person name="Zhang G."/>
            <person name="Liebig J."/>
        </authorList>
    </citation>
    <scope>NUCLEOTIDE SEQUENCE [LARGE SCALE GENOMIC DNA]</scope>
    <source>
        <tissue evidence="1">Whole organism</tissue>
    </source>
</reference>
<dbReference type="InParanoid" id="A0A067QTJ2"/>
<protein>
    <submittedName>
        <fullName evidence="1">Uncharacterized protein</fullName>
    </submittedName>
</protein>
<dbReference type="Proteomes" id="UP000027135">
    <property type="component" value="Unassembled WGS sequence"/>
</dbReference>
<proteinExistence type="predicted"/>
<dbReference type="AlphaFoldDB" id="A0A067QTJ2"/>
<accession>A0A067QTJ2</accession>